<sequence>MSHPRIAIDVVATRFPLTGIGNYTMGIARGLSELQETDLDLFAWTGRRAKRLANFVEGFRPVKVAPGVGQDLKPAEPARGLSHQIARAKYLAVRGADFLIDAAQGTRPFDVVHALNFFPDRKLSGQAIPVIYDMSPLRFSQMHPKERVLWFEAGLRRVETAPLFVTISQFSADELMSLLGVAAERIRIVPPAVDEAYGLQGEEEPAPLGLQKGRYLLSVATLEPRKNFKTLVQAYSRLPEATRARWPLVLTGKLGWGDLDLPAASEALRRSGQLLLTGYVDQQTLRRLYQSAAGFVYPSVYEGYGMPVSEALACGTQVAVSSGAATEEAAFGHAITVDAMDVDAWSQALARLCDASVGETPEDRDRRSRAATQYTWAEAARRTVGAFDAVLGSGRPA</sequence>
<dbReference type="CDD" id="cd03809">
    <property type="entry name" value="GT4_MtfB-like"/>
    <property type="match status" value="1"/>
</dbReference>
<evidence type="ECO:0000256" key="1">
    <source>
        <dbReference type="ARBA" id="ARBA00022679"/>
    </source>
</evidence>
<proteinExistence type="predicted"/>
<dbReference type="AlphaFoldDB" id="A0AAU7JJN7"/>
<dbReference type="Pfam" id="PF13439">
    <property type="entry name" value="Glyco_transf_4"/>
    <property type="match status" value="1"/>
</dbReference>
<feature type="domain" description="Glycosyl transferase family 1" evidence="2">
    <location>
        <begin position="203"/>
        <end position="369"/>
    </location>
</feature>
<dbReference type="Gene3D" id="3.40.50.2000">
    <property type="entry name" value="Glycogen Phosphorylase B"/>
    <property type="match status" value="2"/>
</dbReference>
<evidence type="ECO:0000259" key="3">
    <source>
        <dbReference type="Pfam" id="PF13439"/>
    </source>
</evidence>
<evidence type="ECO:0000313" key="4">
    <source>
        <dbReference type="EMBL" id="XBO40515.1"/>
    </source>
</evidence>
<dbReference type="EMBL" id="CP157484">
    <property type="protein sequence ID" value="XBO40515.1"/>
    <property type="molecule type" value="Genomic_DNA"/>
</dbReference>
<gene>
    <name evidence="4" type="ORF">ABEG18_07055</name>
</gene>
<dbReference type="Pfam" id="PF00534">
    <property type="entry name" value="Glycos_transf_1"/>
    <property type="match status" value="1"/>
</dbReference>
<organism evidence="4">
    <name type="scientific">Alsobacter sp. KACC 23698</name>
    <dbReference type="NCBI Taxonomy" id="3149229"/>
    <lineage>
        <taxon>Bacteria</taxon>
        <taxon>Pseudomonadati</taxon>
        <taxon>Pseudomonadota</taxon>
        <taxon>Alphaproteobacteria</taxon>
        <taxon>Hyphomicrobiales</taxon>
        <taxon>Alsobacteraceae</taxon>
        <taxon>Alsobacter</taxon>
    </lineage>
</organism>
<name>A0AAU7JJN7_9HYPH</name>
<keyword evidence="1" id="KW-0808">Transferase</keyword>
<dbReference type="InterPro" id="IPR001296">
    <property type="entry name" value="Glyco_trans_1"/>
</dbReference>
<dbReference type="GO" id="GO:0016757">
    <property type="term" value="F:glycosyltransferase activity"/>
    <property type="evidence" value="ECO:0007669"/>
    <property type="project" value="InterPro"/>
</dbReference>
<evidence type="ECO:0000259" key="2">
    <source>
        <dbReference type="Pfam" id="PF00534"/>
    </source>
</evidence>
<feature type="domain" description="Glycosyltransferase subfamily 4-like N-terminal" evidence="3">
    <location>
        <begin position="19"/>
        <end position="195"/>
    </location>
</feature>
<dbReference type="PANTHER" id="PTHR46401">
    <property type="entry name" value="GLYCOSYLTRANSFERASE WBBK-RELATED"/>
    <property type="match status" value="1"/>
</dbReference>
<dbReference type="GO" id="GO:0009103">
    <property type="term" value="P:lipopolysaccharide biosynthetic process"/>
    <property type="evidence" value="ECO:0007669"/>
    <property type="project" value="TreeGrafter"/>
</dbReference>
<dbReference type="SUPFAM" id="SSF53756">
    <property type="entry name" value="UDP-Glycosyltransferase/glycogen phosphorylase"/>
    <property type="match status" value="1"/>
</dbReference>
<dbReference type="InterPro" id="IPR028098">
    <property type="entry name" value="Glyco_trans_4-like_N"/>
</dbReference>
<protein>
    <submittedName>
        <fullName evidence="4">Glycosyltransferase family 1 protein</fullName>
    </submittedName>
</protein>
<accession>A0AAU7JJN7</accession>
<dbReference type="RefSeq" id="WP_406857376.1">
    <property type="nucleotide sequence ID" value="NZ_CP157484.1"/>
</dbReference>
<dbReference type="PANTHER" id="PTHR46401:SF2">
    <property type="entry name" value="GLYCOSYLTRANSFERASE WBBK-RELATED"/>
    <property type="match status" value="1"/>
</dbReference>
<reference evidence="4" key="1">
    <citation type="submission" date="2024-05" db="EMBL/GenBank/DDBJ databases">
        <authorList>
            <person name="Kim S."/>
            <person name="Heo J."/>
            <person name="Choi H."/>
            <person name="Choi Y."/>
            <person name="Kwon S.-W."/>
            <person name="Kim Y."/>
        </authorList>
    </citation>
    <scope>NUCLEOTIDE SEQUENCE</scope>
    <source>
        <strain evidence="4">KACC 23698</strain>
    </source>
</reference>